<organism evidence="7 8">
    <name type="scientific">Rhodovulum sulfidophilum</name>
    <name type="common">Rhodobacter sulfidophilus</name>
    <dbReference type="NCBI Taxonomy" id="35806"/>
    <lineage>
        <taxon>Bacteria</taxon>
        <taxon>Pseudomonadati</taxon>
        <taxon>Pseudomonadota</taxon>
        <taxon>Alphaproteobacteria</taxon>
        <taxon>Rhodobacterales</taxon>
        <taxon>Paracoccaceae</taxon>
        <taxon>Rhodovulum</taxon>
    </lineage>
</organism>
<sequence>MSVAIHRLANGLRVVTEPMPGLHSAAIGIWLTAGGRHERVEQNGIAHFLEHMAFKGTPTRSALRIAEEIEDVGGYINAYTGKEMTAYYARVLKADVDLAFDILADIVLHPIFDTGDIEVERGVILQEIGQALDTPDDIIFDWLQEAAFPNQPFGRTILGPSERVSNFGRDDLSGFVREHYGPGQMIISAAGGIDPEAVVRAAERLFGGLKPRRGLAVLPARFRGGERRDERDLEQAHVALAFEAPAVRSDAAYAAQIYATALGGGMSSRLFQEIREKRGLCYTIFAQAGAYDDTGLVTIYSGTGPDEIGQLSGLIVDELKRAAEGFSVAELERARAQMKAGLLMGLESPTARAERLARMIAIWDRVPSVEETIGRIDAVDLASLRAFAEKIAGQSEPALALLGPVAQAPDRAELARRLAA</sequence>
<dbReference type="InterPro" id="IPR001431">
    <property type="entry name" value="Pept_M16_Zn_BS"/>
</dbReference>
<keyword evidence="3" id="KW-0645">Protease</keyword>
<feature type="domain" description="Peptidase M16 C-terminal" evidence="6">
    <location>
        <begin position="167"/>
        <end position="338"/>
    </location>
</feature>
<evidence type="ECO:0000259" key="6">
    <source>
        <dbReference type="Pfam" id="PF05193"/>
    </source>
</evidence>
<evidence type="ECO:0000256" key="3">
    <source>
        <dbReference type="ARBA" id="ARBA00023049"/>
    </source>
</evidence>
<dbReference type="InterPro" id="IPR011765">
    <property type="entry name" value="Pept_M16_N"/>
</dbReference>
<dbReference type="InterPro" id="IPR011249">
    <property type="entry name" value="Metalloenz_LuxS/M16"/>
</dbReference>
<reference evidence="7 8" key="1">
    <citation type="submission" date="2017-08" db="EMBL/GenBank/DDBJ databases">
        <title>Infants hospitalized years apart are colonized by the same room-sourced microbial strains.</title>
        <authorList>
            <person name="Brooks B."/>
            <person name="Olm M.R."/>
            <person name="Firek B.A."/>
            <person name="Baker R."/>
            <person name="Thomas B.C."/>
            <person name="Morowitz M.J."/>
            <person name="Banfield J.F."/>
        </authorList>
    </citation>
    <scope>NUCLEOTIDE SEQUENCE [LARGE SCALE GENOMIC DNA]</scope>
    <source>
        <strain evidence="7">S2_005_002_R2_34</strain>
    </source>
</reference>
<dbReference type="SUPFAM" id="SSF63411">
    <property type="entry name" value="LuxS/MPP-like metallohydrolase"/>
    <property type="match status" value="2"/>
</dbReference>
<protein>
    <submittedName>
        <fullName evidence="7">Peptidase M16</fullName>
    </submittedName>
</protein>
<dbReference type="Gene3D" id="3.30.830.10">
    <property type="entry name" value="Metalloenzyme, LuxS/M16 peptidase-like"/>
    <property type="match status" value="2"/>
</dbReference>
<comment type="caution">
    <text evidence="7">The sequence shown here is derived from an EMBL/GenBank/DDBJ whole genome shotgun (WGS) entry which is preliminary data.</text>
</comment>
<dbReference type="GO" id="GO:0006508">
    <property type="term" value="P:proteolysis"/>
    <property type="evidence" value="ECO:0007669"/>
    <property type="project" value="InterPro"/>
</dbReference>
<dbReference type="EMBL" id="QFPW01000001">
    <property type="protein sequence ID" value="PZQ52174.1"/>
    <property type="molecule type" value="Genomic_DNA"/>
</dbReference>
<gene>
    <name evidence="7" type="ORF">DI556_00460</name>
</gene>
<evidence type="ECO:0000256" key="2">
    <source>
        <dbReference type="ARBA" id="ARBA00007261"/>
    </source>
</evidence>
<dbReference type="Proteomes" id="UP000249185">
    <property type="component" value="Unassembled WGS sequence"/>
</dbReference>
<dbReference type="PANTHER" id="PTHR11851">
    <property type="entry name" value="METALLOPROTEASE"/>
    <property type="match status" value="1"/>
</dbReference>
<evidence type="ECO:0000313" key="8">
    <source>
        <dbReference type="Proteomes" id="UP000249185"/>
    </source>
</evidence>
<dbReference type="PROSITE" id="PS00143">
    <property type="entry name" value="INSULINASE"/>
    <property type="match status" value="1"/>
</dbReference>
<dbReference type="InterPro" id="IPR050361">
    <property type="entry name" value="MPP/UQCRC_Complex"/>
</dbReference>
<dbReference type="PANTHER" id="PTHR11851:SF49">
    <property type="entry name" value="MITOCHONDRIAL-PROCESSING PEPTIDASE SUBUNIT ALPHA"/>
    <property type="match status" value="1"/>
</dbReference>
<dbReference type="Pfam" id="PF00675">
    <property type="entry name" value="Peptidase_M16"/>
    <property type="match status" value="1"/>
</dbReference>
<evidence type="ECO:0000313" key="7">
    <source>
        <dbReference type="EMBL" id="PZQ52174.1"/>
    </source>
</evidence>
<dbReference type="Pfam" id="PF05193">
    <property type="entry name" value="Peptidase_M16_C"/>
    <property type="match status" value="1"/>
</dbReference>
<keyword evidence="3" id="KW-0482">Metalloprotease</keyword>
<accession>A0A2W5NGG6</accession>
<evidence type="ECO:0000256" key="4">
    <source>
        <dbReference type="RuleBase" id="RU004447"/>
    </source>
</evidence>
<evidence type="ECO:0000259" key="5">
    <source>
        <dbReference type="Pfam" id="PF00675"/>
    </source>
</evidence>
<dbReference type="AlphaFoldDB" id="A0A2W5NGG6"/>
<proteinExistence type="inferred from homology"/>
<feature type="domain" description="Peptidase M16 N-terminal" evidence="5">
    <location>
        <begin position="13"/>
        <end position="160"/>
    </location>
</feature>
<evidence type="ECO:0000256" key="1">
    <source>
        <dbReference type="ARBA" id="ARBA00001947"/>
    </source>
</evidence>
<keyword evidence="3" id="KW-0378">Hydrolase</keyword>
<dbReference type="GO" id="GO:0046872">
    <property type="term" value="F:metal ion binding"/>
    <property type="evidence" value="ECO:0007669"/>
    <property type="project" value="InterPro"/>
</dbReference>
<dbReference type="FunFam" id="3.30.830.10:FF:000008">
    <property type="entry name" value="Mitochondrial-processing peptidase subunit beta"/>
    <property type="match status" value="1"/>
</dbReference>
<comment type="similarity">
    <text evidence="2 4">Belongs to the peptidase M16 family.</text>
</comment>
<comment type="cofactor">
    <cofactor evidence="1">
        <name>Zn(2+)</name>
        <dbReference type="ChEBI" id="CHEBI:29105"/>
    </cofactor>
</comment>
<name>A0A2W5NGG6_RHOSU</name>
<dbReference type="GO" id="GO:0004222">
    <property type="term" value="F:metalloendopeptidase activity"/>
    <property type="evidence" value="ECO:0007669"/>
    <property type="project" value="InterPro"/>
</dbReference>
<dbReference type="InterPro" id="IPR007863">
    <property type="entry name" value="Peptidase_M16_C"/>
</dbReference>